<dbReference type="Proteomes" id="UP001497457">
    <property type="component" value="Chromosome 2b"/>
</dbReference>
<dbReference type="EMBL" id="OZ075112">
    <property type="protein sequence ID" value="CAL4968768.1"/>
    <property type="molecule type" value="Genomic_DNA"/>
</dbReference>
<sequence length="494" mass="55966">MERRINGSIALRAGGKAPSPCQQDDNSQDGQIKNYPGIYLPQDILSHIHSLMPMREAARVACVSRAFVRSWRCHPNLTFTKETLCLNENAHGKDEMDFTSIVDCILKKHSGVGVKTLHLHVFPDRNNKDCCHLYHLDIWLQIAVTPGIQELILKAYSVNTKYNFPCSVLSDGTVDSLRYFFLAYCDFHPTTRLGLKSLTRLDLHSVCITDGELACLLSNSFALEQLKLSSCSEIMCLKIPCLKRLICLEVFSCTRLQVIEGEAPNLSSFCVSGELQVSLGETLRIEKLSWSCCPNGTFYARTELPSRMPNLRTLMIHSNRELVNTPMMPSKFLHLKLLLIGLGCDIDYFSLVSFLDASPSLEDFTLMVVFRFKEPKSIFVDRSDLRKMPEHRYDKLKNVEIINFTSERTLVELACQILESATSLECLTVDATLELRCRCSVNKSVHCRCLTDRRTLEEARRALVAAETYIKPKIPHTVEFKAVEPCRRCNAVDP</sequence>
<dbReference type="SUPFAM" id="SSF52058">
    <property type="entry name" value="L domain-like"/>
    <property type="match status" value="1"/>
</dbReference>
<reference evidence="3" key="1">
    <citation type="submission" date="2024-06" db="EMBL/GenBank/DDBJ databases">
        <authorList>
            <person name="Ryan C."/>
        </authorList>
    </citation>
    <scope>NUCLEOTIDE SEQUENCE [LARGE SCALE GENOMIC DNA]</scope>
</reference>
<dbReference type="SUPFAM" id="SSF81383">
    <property type="entry name" value="F-box domain"/>
    <property type="match status" value="1"/>
</dbReference>
<dbReference type="Gene3D" id="3.80.10.10">
    <property type="entry name" value="Ribonuclease Inhibitor"/>
    <property type="match status" value="1"/>
</dbReference>
<proteinExistence type="predicted"/>
<keyword evidence="3" id="KW-1185">Reference proteome</keyword>
<gene>
    <name evidence="2" type="ORF">URODEC1_LOCUS49226</name>
</gene>
<dbReference type="InterPro" id="IPR053772">
    <property type="entry name" value="At1g61320/At1g61330-like"/>
</dbReference>
<dbReference type="AlphaFoldDB" id="A0ABC8ZVW7"/>
<protein>
    <recommendedName>
        <fullName evidence="1">At1g61320/AtMIF1 LRR domain-containing protein</fullName>
    </recommendedName>
</protein>
<evidence type="ECO:0000313" key="3">
    <source>
        <dbReference type="Proteomes" id="UP001497457"/>
    </source>
</evidence>
<dbReference type="InterPro" id="IPR055357">
    <property type="entry name" value="LRR_At1g61320_AtMIF1"/>
</dbReference>
<dbReference type="PANTHER" id="PTHR34145:SF34">
    <property type="entry name" value="OS05G0571700 PROTEIN"/>
    <property type="match status" value="1"/>
</dbReference>
<evidence type="ECO:0000259" key="1">
    <source>
        <dbReference type="Pfam" id="PF23622"/>
    </source>
</evidence>
<dbReference type="PANTHER" id="PTHR34145">
    <property type="entry name" value="OS02G0105600 PROTEIN"/>
    <property type="match status" value="1"/>
</dbReference>
<dbReference type="InterPro" id="IPR036047">
    <property type="entry name" value="F-box-like_dom_sf"/>
</dbReference>
<dbReference type="InterPro" id="IPR032675">
    <property type="entry name" value="LRR_dom_sf"/>
</dbReference>
<reference evidence="2 3" key="2">
    <citation type="submission" date="2024-10" db="EMBL/GenBank/DDBJ databases">
        <authorList>
            <person name="Ryan C."/>
        </authorList>
    </citation>
    <scope>NUCLEOTIDE SEQUENCE [LARGE SCALE GENOMIC DNA]</scope>
</reference>
<name>A0ABC8ZVW7_9POAL</name>
<feature type="domain" description="At1g61320/AtMIF1 LRR" evidence="1">
    <location>
        <begin position="105"/>
        <end position="486"/>
    </location>
</feature>
<accession>A0ABC8ZVW7</accession>
<organism evidence="2 3">
    <name type="scientific">Urochloa decumbens</name>
    <dbReference type="NCBI Taxonomy" id="240449"/>
    <lineage>
        <taxon>Eukaryota</taxon>
        <taxon>Viridiplantae</taxon>
        <taxon>Streptophyta</taxon>
        <taxon>Embryophyta</taxon>
        <taxon>Tracheophyta</taxon>
        <taxon>Spermatophyta</taxon>
        <taxon>Magnoliopsida</taxon>
        <taxon>Liliopsida</taxon>
        <taxon>Poales</taxon>
        <taxon>Poaceae</taxon>
        <taxon>PACMAD clade</taxon>
        <taxon>Panicoideae</taxon>
        <taxon>Panicodae</taxon>
        <taxon>Paniceae</taxon>
        <taxon>Melinidinae</taxon>
        <taxon>Urochloa</taxon>
    </lineage>
</organism>
<dbReference type="Pfam" id="PF23622">
    <property type="entry name" value="LRR_At1g61320_AtMIF1"/>
    <property type="match status" value="1"/>
</dbReference>
<evidence type="ECO:0000313" key="2">
    <source>
        <dbReference type="EMBL" id="CAL4968768.1"/>
    </source>
</evidence>